<evidence type="ECO:0000256" key="1">
    <source>
        <dbReference type="ARBA" id="ARBA00022598"/>
    </source>
</evidence>
<gene>
    <name evidence="5" type="ORF">S12H4_34469</name>
</gene>
<dbReference type="AlphaFoldDB" id="X1TIB0"/>
<proteinExistence type="predicted"/>
<feature type="domain" description="tRNA synthetases class I catalytic" evidence="4">
    <location>
        <begin position="14"/>
        <end position="138"/>
    </location>
</feature>
<sequence length="154" mass="17510">MELYNTPTKRLESFKPIESNVVKIYTCGPTVYSFQHIGNLRTYIFADILKRSLHLMGYRTIQVMNITDVGHLTDDADQGEDKVEKAAQKSNQDALSMTEKFKNKFFLDCSKLNILPPDIIARATDHIEEQIDLIKALVCIFSKGVNVENVDTPK</sequence>
<dbReference type="SUPFAM" id="SSF52374">
    <property type="entry name" value="Nucleotidylyl transferase"/>
    <property type="match status" value="1"/>
</dbReference>
<protein>
    <recommendedName>
        <fullName evidence="4">tRNA synthetases class I catalytic domain-containing protein</fullName>
    </recommendedName>
</protein>
<comment type="caution">
    <text evidence="5">The sequence shown here is derived from an EMBL/GenBank/DDBJ whole genome shotgun (WGS) entry which is preliminary data.</text>
</comment>
<dbReference type="InterPro" id="IPR014729">
    <property type="entry name" value="Rossmann-like_a/b/a_fold"/>
</dbReference>
<accession>X1TIB0</accession>
<organism evidence="5">
    <name type="scientific">marine sediment metagenome</name>
    <dbReference type="NCBI Taxonomy" id="412755"/>
    <lineage>
        <taxon>unclassified sequences</taxon>
        <taxon>metagenomes</taxon>
        <taxon>ecological metagenomes</taxon>
    </lineage>
</organism>
<dbReference type="PANTHER" id="PTHR10890">
    <property type="entry name" value="CYSTEINYL-TRNA SYNTHETASE"/>
    <property type="match status" value="1"/>
</dbReference>
<dbReference type="InterPro" id="IPR032678">
    <property type="entry name" value="tRNA-synt_1_cat_dom"/>
</dbReference>
<keyword evidence="3" id="KW-0067">ATP-binding</keyword>
<evidence type="ECO:0000259" key="4">
    <source>
        <dbReference type="Pfam" id="PF01406"/>
    </source>
</evidence>
<dbReference type="EMBL" id="BARW01020396">
    <property type="protein sequence ID" value="GAI91096.1"/>
    <property type="molecule type" value="Genomic_DNA"/>
</dbReference>
<dbReference type="InterPro" id="IPR024909">
    <property type="entry name" value="Cys-tRNA/MSH_ligase"/>
</dbReference>
<dbReference type="GO" id="GO:0005524">
    <property type="term" value="F:ATP binding"/>
    <property type="evidence" value="ECO:0007669"/>
    <property type="project" value="UniProtKB-KW"/>
</dbReference>
<dbReference type="Gene3D" id="3.40.50.620">
    <property type="entry name" value="HUPs"/>
    <property type="match status" value="1"/>
</dbReference>
<keyword evidence="1" id="KW-0436">Ligase</keyword>
<dbReference type="GO" id="GO:0005829">
    <property type="term" value="C:cytosol"/>
    <property type="evidence" value="ECO:0007669"/>
    <property type="project" value="TreeGrafter"/>
</dbReference>
<dbReference type="Pfam" id="PF01406">
    <property type="entry name" value="tRNA-synt_1e"/>
    <property type="match status" value="1"/>
</dbReference>
<evidence type="ECO:0000256" key="2">
    <source>
        <dbReference type="ARBA" id="ARBA00022741"/>
    </source>
</evidence>
<dbReference type="GO" id="GO:0004817">
    <property type="term" value="F:cysteine-tRNA ligase activity"/>
    <property type="evidence" value="ECO:0007669"/>
    <property type="project" value="TreeGrafter"/>
</dbReference>
<dbReference type="PANTHER" id="PTHR10890:SF3">
    <property type="entry name" value="CYSTEINE--TRNA LIGASE, CYTOPLASMIC"/>
    <property type="match status" value="1"/>
</dbReference>
<name>X1TIB0_9ZZZZ</name>
<dbReference type="GO" id="GO:0006423">
    <property type="term" value="P:cysteinyl-tRNA aminoacylation"/>
    <property type="evidence" value="ECO:0007669"/>
    <property type="project" value="TreeGrafter"/>
</dbReference>
<evidence type="ECO:0000313" key="5">
    <source>
        <dbReference type="EMBL" id="GAI91096.1"/>
    </source>
</evidence>
<keyword evidence="2" id="KW-0547">Nucleotide-binding</keyword>
<evidence type="ECO:0000256" key="3">
    <source>
        <dbReference type="ARBA" id="ARBA00022840"/>
    </source>
</evidence>
<reference evidence="5" key="1">
    <citation type="journal article" date="2014" name="Front. Microbiol.">
        <title>High frequency of phylogenetically diverse reductive dehalogenase-homologous genes in deep subseafloor sedimentary metagenomes.</title>
        <authorList>
            <person name="Kawai M."/>
            <person name="Futagami T."/>
            <person name="Toyoda A."/>
            <person name="Takaki Y."/>
            <person name="Nishi S."/>
            <person name="Hori S."/>
            <person name="Arai W."/>
            <person name="Tsubouchi T."/>
            <person name="Morono Y."/>
            <person name="Uchiyama I."/>
            <person name="Ito T."/>
            <person name="Fujiyama A."/>
            <person name="Inagaki F."/>
            <person name="Takami H."/>
        </authorList>
    </citation>
    <scope>NUCLEOTIDE SEQUENCE</scope>
    <source>
        <strain evidence="5">Expedition CK06-06</strain>
    </source>
</reference>